<dbReference type="AlphaFoldDB" id="A0AB74BX64"/>
<comment type="subcellular location">
    <subcellularLocation>
        <location evidence="1">Membrane</location>
        <topology evidence="1">Multi-pass membrane protein</topology>
    </subcellularLocation>
</comment>
<gene>
    <name evidence="7" type="ORF">CA14_004615</name>
</gene>
<evidence type="ECO:0000256" key="3">
    <source>
        <dbReference type="ARBA" id="ARBA00022989"/>
    </source>
</evidence>
<keyword evidence="4 5" id="KW-0472">Membrane</keyword>
<reference evidence="7 8" key="1">
    <citation type="submission" date="2018-07" db="EMBL/GenBank/DDBJ databases">
        <title>Identification of spontaneous genetic mutation associated with occurrence of a yellow conidial color mutant of Aspergillus flavus.</title>
        <authorList>
            <person name="Chang P.-K."/>
            <person name="Mack B.M."/>
            <person name="Scharfenstein L."/>
            <person name="Gilbert M.K."/>
        </authorList>
    </citation>
    <scope>NUCLEOTIDE SEQUENCE [LARGE SCALE GENOMIC DNA]</scope>
    <source>
        <strain evidence="7 8">CA14</strain>
    </source>
</reference>
<accession>A0AB74BX64</accession>
<organism evidence="7 8">
    <name type="scientific">Aspergillus flavus</name>
    <dbReference type="NCBI Taxonomy" id="5059"/>
    <lineage>
        <taxon>Eukaryota</taxon>
        <taxon>Fungi</taxon>
        <taxon>Dikarya</taxon>
        <taxon>Ascomycota</taxon>
        <taxon>Pezizomycotina</taxon>
        <taxon>Eurotiomycetes</taxon>
        <taxon>Eurotiomycetidae</taxon>
        <taxon>Eurotiales</taxon>
        <taxon>Aspergillaceae</taxon>
        <taxon>Aspergillus</taxon>
        <taxon>Aspergillus subgen. Circumdati</taxon>
    </lineage>
</organism>
<dbReference type="InterPro" id="IPR020846">
    <property type="entry name" value="MFS_dom"/>
</dbReference>
<evidence type="ECO:0000313" key="7">
    <source>
        <dbReference type="EMBL" id="RMZ38085.1"/>
    </source>
</evidence>
<dbReference type="PANTHER" id="PTHR23502:SF60">
    <property type="entry name" value="MAJOR FACILITATOR SUPERFAMILY (MFS) PROFILE DOMAIN-CONTAINING PROTEIN-RELATED"/>
    <property type="match status" value="1"/>
</dbReference>
<keyword evidence="2 5" id="KW-0812">Transmembrane</keyword>
<feature type="domain" description="Major facilitator superfamily (MFS) profile" evidence="6">
    <location>
        <begin position="1"/>
        <end position="141"/>
    </location>
</feature>
<evidence type="ECO:0000256" key="1">
    <source>
        <dbReference type="ARBA" id="ARBA00004141"/>
    </source>
</evidence>
<dbReference type="InterPro" id="IPR011701">
    <property type="entry name" value="MFS"/>
</dbReference>
<dbReference type="SUPFAM" id="SSF103473">
    <property type="entry name" value="MFS general substrate transporter"/>
    <property type="match status" value="1"/>
</dbReference>
<protein>
    <submittedName>
        <fullName evidence="7">MFS transporter</fullName>
    </submittedName>
</protein>
<evidence type="ECO:0000259" key="6">
    <source>
        <dbReference type="PROSITE" id="PS50850"/>
    </source>
</evidence>
<dbReference type="PANTHER" id="PTHR23502">
    <property type="entry name" value="MAJOR FACILITATOR SUPERFAMILY"/>
    <property type="match status" value="1"/>
</dbReference>
<dbReference type="InterPro" id="IPR036259">
    <property type="entry name" value="MFS_trans_sf"/>
</dbReference>
<feature type="transmembrane region" description="Helical" evidence="5">
    <location>
        <begin position="116"/>
        <end position="135"/>
    </location>
</feature>
<dbReference type="Proteomes" id="UP000275480">
    <property type="component" value="Unassembled WGS sequence"/>
</dbReference>
<evidence type="ECO:0000256" key="5">
    <source>
        <dbReference type="SAM" id="Phobius"/>
    </source>
</evidence>
<dbReference type="Gene3D" id="1.20.1250.20">
    <property type="entry name" value="MFS general substrate transporter like domains"/>
    <property type="match status" value="1"/>
</dbReference>
<feature type="transmembrane region" description="Helical" evidence="5">
    <location>
        <begin position="44"/>
        <end position="64"/>
    </location>
</feature>
<comment type="caution">
    <text evidence="7">The sequence shown here is derived from an EMBL/GenBank/DDBJ whole genome shotgun (WGS) entry which is preliminary data.</text>
</comment>
<dbReference type="Pfam" id="PF07690">
    <property type="entry name" value="MFS_1"/>
    <property type="match status" value="1"/>
</dbReference>
<dbReference type="GO" id="GO:0016020">
    <property type="term" value="C:membrane"/>
    <property type="evidence" value="ECO:0007669"/>
    <property type="project" value="UniProtKB-SubCell"/>
</dbReference>
<evidence type="ECO:0000256" key="2">
    <source>
        <dbReference type="ARBA" id="ARBA00022692"/>
    </source>
</evidence>
<keyword evidence="3 5" id="KW-1133">Transmembrane helix</keyword>
<dbReference type="PROSITE" id="PS50850">
    <property type="entry name" value="MFS"/>
    <property type="match status" value="1"/>
</dbReference>
<sequence length="141" mass="15881">MNSDLFEAHDRGKAIAVFTLAPLIGTAIGPITGGFVVQYVSWRWCFYVISIAIFTIQIIGLILLRETYGPVLLKRKAARLRKSTQNPDLHTEQDRTSTHLNTNLIRPFCLLTTQPIIQALSLYLAYLNGTLYLMVATFHDV</sequence>
<dbReference type="EMBL" id="QQZZ01000174">
    <property type="protein sequence ID" value="RMZ38085.1"/>
    <property type="molecule type" value="Genomic_DNA"/>
</dbReference>
<evidence type="ECO:0000256" key="4">
    <source>
        <dbReference type="ARBA" id="ARBA00023136"/>
    </source>
</evidence>
<feature type="transmembrane region" description="Helical" evidence="5">
    <location>
        <begin position="15"/>
        <end position="37"/>
    </location>
</feature>
<name>A0AB74BX64_ASPFL</name>
<proteinExistence type="predicted"/>
<evidence type="ECO:0000313" key="8">
    <source>
        <dbReference type="Proteomes" id="UP000275480"/>
    </source>
</evidence>
<dbReference type="GO" id="GO:0022857">
    <property type="term" value="F:transmembrane transporter activity"/>
    <property type="evidence" value="ECO:0007669"/>
    <property type="project" value="InterPro"/>
</dbReference>